<dbReference type="Proteomes" id="UP001291309">
    <property type="component" value="Unassembled WGS sequence"/>
</dbReference>
<keyword evidence="3" id="KW-1185">Reference proteome</keyword>
<accession>A0ABU5GX15</accession>
<dbReference type="Pfam" id="PF01048">
    <property type="entry name" value="PNP_UDP_1"/>
    <property type="match status" value="1"/>
</dbReference>
<evidence type="ECO:0000313" key="3">
    <source>
        <dbReference type="Proteomes" id="UP001291309"/>
    </source>
</evidence>
<dbReference type="PANTHER" id="PTHR46832">
    <property type="entry name" value="5'-METHYLTHIOADENOSINE/S-ADENOSYLHOMOCYSTEINE NUCLEOSIDASE"/>
    <property type="match status" value="1"/>
</dbReference>
<reference evidence="2 3" key="1">
    <citation type="submission" date="2023-12" db="EMBL/GenBank/DDBJ databases">
        <title>the genome sequence of Hyalangium sp. s54d21.</title>
        <authorList>
            <person name="Zhang X."/>
        </authorList>
    </citation>
    <scope>NUCLEOTIDE SEQUENCE [LARGE SCALE GENOMIC DNA]</scope>
    <source>
        <strain evidence="3">s54d21</strain>
    </source>
</reference>
<sequence length="505" mass="55681">MNQAPDDPSLLGTVLPRLLLAVPESFENWPGLSNALSVTYGAHFTVPSRAGLRSYSLVLDIPQYSLLRLLKDAERGQLDAMVAMLGARFVQEICLGSECVYNHVPTAVLEPQPPYEDVSTAELKTLLQRHKVQVLLLTSTDTERKALHLRMAPLAGRKGLVEGAIHRVTYRLGRLGRYPVAHVESTAGSQARHGAALTIHDALNELEPKVVLSVGIAFGLDPKKQRLGDVIIAESVTPYELQRVDMKVTHRAQPILCGSLLSERFRTRRADWRFARGEEFVNVFQGVMLSGEKLVDSKEFLGRLIEAFPQAVAGEMEGAGLYAATARQSVEVLLVKALCDWGDGSKTDRVQAFAAQAAVSLVEHVLNKKDVLAPLIVDDVEREPRAEPPPANGPAVQQPPTSIITDLLSIFESGEERHSWSEADDLVAFYLYRFGAALLPFDLDTIAERRGIKPGSMRMRISNFKALAGKGKLGNIAKQSKEVFERYKDTPEPELRNLAFPELVR</sequence>
<gene>
    <name evidence="2" type="ORF">SYV04_05000</name>
</gene>
<name>A0ABU5GX15_9BACT</name>
<dbReference type="RefSeq" id="WP_321544429.1">
    <property type="nucleotide sequence ID" value="NZ_JAXIVS010000001.1"/>
</dbReference>
<dbReference type="InterPro" id="IPR035994">
    <property type="entry name" value="Nucleoside_phosphorylase_sf"/>
</dbReference>
<feature type="domain" description="Nucleoside phosphorylase" evidence="1">
    <location>
        <begin position="153"/>
        <end position="361"/>
    </location>
</feature>
<dbReference type="InterPro" id="IPR000845">
    <property type="entry name" value="Nucleoside_phosphorylase_d"/>
</dbReference>
<dbReference type="PANTHER" id="PTHR46832:SF1">
    <property type="entry name" value="5'-METHYLTHIOADENOSINE_S-ADENOSYLHOMOCYSTEINE NUCLEOSIDASE"/>
    <property type="match status" value="1"/>
</dbReference>
<comment type="caution">
    <text evidence="2">The sequence shown here is derived from an EMBL/GenBank/DDBJ whole genome shotgun (WGS) entry which is preliminary data.</text>
</comment>
<evidence type="ECO:0000313" key="2">
    <source>
        <dbReference type="EMBL" id="MDY7225725.1"/>
    </source>
</evidence>
<proteinExistence type="predicted"/>
<evidence type="ECO:0000259" key="1">
    <source>
        <dbReference type="Pfam" id="PF01048"/>
    </source>
</evidence>
<protein>
    <recommendedName>
        <fullName evidence="1">Nucleoside phosphorylase domain-containing protein</fullName>
    </recommendedName>
</protein>
<dbReference type="EMBL" id="JAXIVS010000001">
    <property type="protein sequence ID" value="MDY7225725.1"/>
    <property type="molecule type" value="Genomic_DNA"/>
</dbReference>
<dbReference type="Gene3D" id="3.40.50.1580">
    <property type="entry name" value="Nucleoside phosphorylase domain"/>
    <property type="match status" value="1"/>
</dbReference>
<dbReference type="SUPFAM" id="SSF53167">
    <property type="entry name" value="Purine and uridine phosphorylases"/>
    <property type="match status" value="1"/>
</dbReference>
<organism evidence="2 3">
    <name type="scientific">Hyalangium rubrum</name>
    <dbReference type="NCBI Taxonomy" id="3103134"/>
    <lineage>
        <taxon>Bacteria</taxon>
        <taxon>Pseudomonadati</taxon>
        <taxon>Myxococcota</taxon>
        <taxon>Myxococcia</taxon>
        <taxon>Myxococcales</taxon>
        <taxon>Cystobacterineae</taxon>
        <taxon>Archangiaceae</taxon>
        <taxon>Hyalangium</taxon>
    </lineage>
</organism>